<dbReference type="EMBL" id="FZMP01000223">
    <property type="protein sequence ID" value="SNQ62476.1"/>
    <property type="molecule type" value="Genomic_DNA"/>
</dbReference>
<dbReference type="Proteomes" id="UP000218615">
    <property type="component" value="Unassembled WGS sequence"/>
</dbReference>
<sequence length="64" mass="7306">MVLQVYQIQAIKGLLREKINDKLSNYTRETSSMPFLAKIMQDSEKVAAYSFIHSIATTLGMSMY</sequence>
<dbReference type="GO" id="GO:0009036">
    <property type="term" value="F:type II site-specific deoxyribonuclease activity"/>
    <property type="evidence" value="ECO:0007669"/>
    <property type="project" value="InterPro"/>
</dbReference>
<accession>A0A284VT58</accession>
<dbReference type="GO" id="GO:0003677">
    <property type="term" value="F:DNA binding"/>
    <property type="evidence" value="ECO:0007669"/>
    <property type="project" value="InterPro"/>
</dbReference>
<proteinExistence type="predicted"/>
<gene>
    <name evidence="1" type="ORF">MNV_740027</name>
</gene>
<keyword evidence="1" id="KW-0255">Endonuclease</keyword>
<keyword evidence="1" id="KW-0540">Nuclease</keyword>
<dbReference type="GO" id="GO:0009307">
    <property type="term" value="P:DNA restriction-modification system"/>
    <property type="evidence" value="ECO:0007669"/>
    <property type="project" value="InterPro"/>
</dbReference>
<dbReference type="AlphaFoldDB" id="A0A284VT58"/>
<evidence type="ECO:0000313" key="1">
    <source>
        <dbReference type="EMBL" id="SNQ62476.1"/>
    </source>
</evidence>
<keyword evidence="1" id="KW-0378">Hydrolase</keyword>
<organism evidence="1 2">
    <name type="scientific">Candidatus Methanoperedens nitratireducens</name>
    <dbReference type="NCBI Taxonomy" id="1392998"/>
    <lineage>
        <taxon>Archaea</taxon>
        <taxon>Methanobacteriati</taxon>
        <taxon>Methanobacteriota</taxon>
        <taxon>Stenosarchaea group</taxon>
        <taxon>Methanomicrobia</taxon>
        <taxon>Methanosarcinales</taxon>
        <taxon>ANME-2 cluster</taxon>
        <taxon>Candidatus Methanoperedentaceae</taxon>
        <taxon>Candidatus Methanoperedens</taxon>
    </lineage>
</organism>
<keyword evidence="2" id="KW-1185">Reference proteome</keyword>
<dbReference type="OrthoDB" id="109475at2157"/>
<name>A0A284VT58_9EURY</name>
<dbReference type="RefSeq" id="WP_143311863.1">
    <property type="nucleotide sequence ID" value="NZ_FZMP01000223.1"/>
</dbReference>
<evidence type="ECO:0000313" key="2">
    <source>
        <dbReference type="Proteomes" id="UP000218615"/>
    </source>
</evidence>
<reference evidence="2" key="1">
    <citation type="submission" date="2017-06" db="EMBL/GenBank/DDBJ databases">
        <authorList>
            <person name="Cremers G."/>
        </authorList>
    </citation>
    <scope>NUCLEOTIDE SEQUENCE [LARGE SCALE GENOMIC DNA]</scope>
</reference>
<protein>
    <submittedName>
        <fullName evidence="1">Type II restriction endonuclease TdeIII</fullName>
    </submittedName>
</protein>